<keyword evidence="6 8" id="KW-0627">Porphyrin biosynthesis</keyword>
<feature type="active site" description="Nucleophile" evidence="8">
    <location>
        <position position="117"/>
    </location>
</feature>
<dbReference type="SUPFAM" id="SSF51735">
    <property type="entry name" value="NAD(P)-binding Rossmann-fold domains"/>
    <property type="match status" value="1"/>
</dbReference>
<dbReference type="InterPro" id="IPR036453">
    <property type="entry name" value="GluRdtase_dimer_dom_sf"/>
</dbReference>
<comment type="subunit">
    <text evidence="8">Homodimer.</text>
</comment>
<dbReference type="InterPro" id="IPR036343">
    <property type="entry name" value="GluRdtase_N_sf"/>
</dbReference>
<dbReference type="SUPFAM" id="SSF69075">
    <property type="entry name" value="Glutamyl tRNA-reductase dimerization domain"/>
    <property type="match status" value="1"/>
</dbReference>
<evidence type="ECO:0000256" key="8">
    <source>
        <dbReference type="HAMAP-Rule" id="MF_00087"/>
    </source>
</evidence>
<feature type="domain" description="Quinate/shikimate 5-dehydrogenase/glutamyl-tRNA reductase" evidence="13">
    <location>
        <begin position="245"/>
        <end position="364"/>
    </location>
</feature>
<accession>A0A1I1IHK3</accession>
<evidence type="ECO:0000256" key="6">
    <source>
        <dbReference type="ARBA" id="ARBA00023244"/>
    </source>
</evidence>
<feature type="coiled-coil region" evidence="10">
    <location>
        <begin position="399"/>
        <end position="431"/>
    </location>
</feature>
<dbReference type="EMBL" id="FOKW01000007">
    <property type="protein sequence ID" value="SFC35754.1"/>
    <property type="molecule type" value="Genomic_DNA"/>
</dbReference>
<dbReference type="InterPro" id="IPR006151">
    <property type="entry name" value="Shikm_DH/Glu-tRNA_Rdtase"/>
</dbReference>
<dbReference type="InterPro" id="IPR036291">
    <property type="entry name" value="NAD(P)-bd_dom_sf"/>
</dbReference>
<evidence type="ECO:0000256" key="10">
    <source>
        <dbReference type="SAM" id="Coils"/>
    </source>
</evidence>
<sequence length="486" mass="51746">MSDPIQSPRSGPHSRSSSHSRSRSRPHPRTQSRSSSSENGTAAASSTSASASPTNANEGTASDAEPRSIERLACLTVAGDDGSLERIGDLAPEDPVAAAESVVATDRITECFVLATCNRVEVYVGGRSPSDLPAALEAARRTLSLPADAESGRIYTGLDAVEHLSRLAAGLESPILGEDEIIGQLRRALEAADEEGLVDGVVGRAAECGLRAGRTCRAETGIADGRLDYGTAARDLLAGSVDAPERIAVVGAGEVIRAAVEAIRDRWPAVRIDAANRTVERARELATEAGVAVGLERVDEIVVPADAVVTATGADEPVVGTDALATDGEATPTAVVDLGNPADVDRALAERTAIEYWSLEDVQRLASDRTSRRRAVPDAEALIDEHLVRFVRRERENRAEETLRALHEHAAAVREAELERARNRLRDGEADPEQVLEEFATSFAGRLFGPPTDRLREAAREDDPELLRAARELFELSIADESDADD</sequence>
<comment type="similarity">
    <text evidence="2 8 9">Belongs to the glutamyl-tRNA reductase family.</text>
</comment>
<feature type="domain" description="Tetrapyrrole biosynthesis glutamyl-tRNA reductase dimerisation" evidence="12">
    <location>
        <begin position="379"/>
        <end position="476"/>
    </location>
</feature>
<dbReference type="InterPro" id="IPR000343">
    <property type="entry name" value="4pyrrol_synth_GluRdtase"/>
</dbReference>
<dbReference type="PANTHER" id="PTHR43013:SF1">
    <property type="entry name" value="GLUTAMYL-TRNA REDUCTASE"/>
    <property type="match status" value="1"/>
</dbReference>
<dbReference type="Gene3D" id="3.30.460.30">
    <property type="entry name" value="Glutamyl-tRNA reductase, N-terminal domain"/>
    <property type="match status" value="1"/>
</dbReference>
<evidence type="ECO:0000313" key="16">
    <source>
        <dbReference type="Proteomes" id="UP000199161"/>
    </source>
</evidence>
<dbReference type="UniPathway" id="UPA00251">
    <property type="reaction ID" value="UER00316"/>
</dbReference>
<dbReference type="GO" id="GO:0008883">
    <property type="term" value="F:glutamyl-tRNA reductase activity"/>
    <property type="evidence" value="ECO:0007669"/>
    <property type="project" value="UniProtKB-UniRule"/>
</dbReference>
<keyword evidence="16" id="KW-1185">Reference proteome</keyword>
<feature type="binding site" evidence="8">
    <location>
        <begin position="116"/>
        <end position="119"/>
    </location>
    <ligand>
        <name>substrate</name>
    </ligand>
</feature>
<evidence type="ECO:0000259" key="14">
    <source>
        <dbReference type="Pfam" id="PF05201"/>
    </source>
</evidence>
<feature type="binding site" evidence="8">
    <location>
        <begin position="251"/>
        <end position="256"/>
    </location>
    <ligand>
        <name>NADP(+)</name>
        <dbReference type="ChEBI" id="CHEBI:58349"/>
    </ligand>
</feature>
<dbReference type="Proteomes" id="UP000199161">
    <property type="component" value="Unassembled WGS sequence"/>
</dbReference>
<dbReference type="RefSeq" id="WP_089788765.1">
    <property type="nucleotide sequence ID" value="NZ_FOKW01000007.1"/>
</dbReference>
<feature type="compositionally biased region" description="Basic residues" evidence="11">
    <location>
        <begin position="16"/>
        <end position="30"/>
    </location>
</feature>
<evidence type="ECO:0000259" key="12">
    <source>
        <dbReference type="Pfam" id="PF00745"/>
    </source>
</evidence>
<feature type="binding site" evidence="8">
    <location>
        <position position="184"/>
    </location>
    <ligand>
        <name>substrate</name>
    </ligand>
</feature>
<dbReference type="InterPro" id="IPR018214">
    <property type="entry name" value="GluRdtase_CS"/>
</dbReference>
<feature type="domain" description="Glutamyl-tRNA reductase N-terminal" evidence="14">
    <location>
        <begin position="97"/>
        <end position="220"/>
    </location>
</feature>
<dbReference type="SUPFAM" id="SSF69742">
    <property type="entry name" value="Glutamyl tRNA-reductase catalytic, N-terminal domain"/>
    <property type="match status" value="1"/>
</dbReference>
<dbReference type="Pfam" id="PF00745">
    <property type="entry name" value="GlutR_dimer"/>
    <property type="match status" value="1"/>
</dbReference>
<feature type="binding site" evidence="8">
    <location>
        <position position="173"/>
    </location>
    <ligand>
        <name>substrate</name>
    </ligand>
</feature>
<comment type="pathway">
    <text evidence="1 8 9">Porphyrin-containing compound metabolism; protoporphyrin-IX biosynthesis; 5-aminolevulinate from L-glutamyl-tRNA(Glu): step 1/2.</text>
</comment>
<comment type="catalytic activity">
    <reaction evidence="7 8 9">
        <text>(S)-4-amino-5-oxopentanoate + tRNA(Glu) + NADP(+) = L-glutamyl-tRNA(Glu) + NADPH + H(+)</text>
        <dbReference type="Rhea" id="RHEA:12344"/>
        <dbReference type="Rhea" id="RHEA-COMP:9663"/>
        <dbReference type="Rhea" id="RHEA-COMP:9680"/>
        <dbReference type="ChEBI" id="CHEBI:15378"/>
        <dbReference type="ChEBI" id="CHEBI:57501"/>
        <dbReference type="ChEBI" id="CHEBI:57783"/>
        <dbReference type="ChEBI" id="CHEBI:58349"/>
        <dbReference type="ChEBI" id="CHEBI:78442"/>
        <dbReference type="ChEBI" id="CHEBI:78520"/>
        <dbReference type="EC" id="1.2.1.70"/>
    </reaction>
</comment>
<comment type="miscellaneous">
    <text evidence="8">During catalysis, the active site Cys acts as a nucleophile attacking the alpha-carbonyl group of tRNA-bound glutamate with the formation of a thioester intermediate between enzyme and glutamate, and the concomitant release of tRNA(Glu). The thioester intermediate is finally reduced by direct hydride transfer from NADPH, to form the product GSA.</text>
</comment>
<feature type="binding site" evidence="8">
    <location>
        <begin position="178"/>
        <end position="180"/>
    </location>
    <ligand>
        <name>substrate</name>
    </ligand>
</feature>
<dbReference type="Gene3D" id="3.40.50.720">
    <property type="entry name" value="NAD(P)-binding Rossmann-like Domain"/>
    <property type="match status" value="1"/>
</dbReference>
<evidence type="ECO:0000259" key="13">
    <source>
        <dbReference type="Pfam" id="PF01488"/>
    </source>
</evidence>
<dbReference type="OrthoDB" id="4562at2157"/>
<gene>
    <name evidence="8" type="primary">hemA</name>
    <name evidence="15" type="ORF">SAMN05444422_107178</name>
</gene>
<comment type="domain">
    <text evidence="8">Possesses an unusual extended V-shaped dimeric structure with each monomer consisting of three distinct domains arranged along a curved 'spinal' alpha-helix. The N-terminal catalytic domain specifically recognizes the glutamate moiety of the substrate. The second domain is the NADPH-binding domain, and the third C-terminal domain is responsible for dimerization.</text>
</comment>
<organism evidence="15 16">
    <name type="scientific">Natronobacterium haloterrestre</name>
    <name type="common">Halobiforma haloterrestris</name>
    <dbReference type="NCBI Taxonomy" id="148448"/>
    <lineage>
        <taxon>Archaea</taxon>
        <taxon>Methanobacteriati</taxon>
        <taxon>Methanobacteriota</taxon>
        <taxon>Stenosarchaea group</taxon>
        <taxon>Halobacteria</taxon>
        <taxon>Halobacteriales</taxon>
        <taxon>Natrialbaceae</taxon>
        <taxon>Natronobacterium</taxon>
    </lineage>
</organism>
<comment type="function">
    <text evidence="8">Catalyzes the NADPH-dependent reduction of glutamyl-tRNA(Glu) to glutamate 1-semialdehyde (GSA).</text>
</comment>
<evidence type="ECO:0000256" key="7">
    <source>
        <dbReference type="ARBA" id="ARBA00047464"/>
    </source>
</evidence>
<dbReference type="InterPro" id="IPR015896">
    <property type="entry name" value="4pyrrol_synth_GluRdtase_dimer"/>
</dbReference>
<keyword evidence="5 8" id="KW-0560">Oxidoreductase</keyword>
<protein>
    <recommendedName>
        <fullName evidence="3 8">Glutamyl-tRNA reductase</fullName>
        <shortName evidence="8">GluTR</shortName>
        <ecNumber evidence="3 8">1.2.1.70</ecNumber>
    </recommendedName>
</protein>
<dbReference type="GO" id="GO:0019353">
    <property type="term" value="P:protoporphyrinogen IX biosynthetic process from glutamate"/>
    <property type="evidence" value="ECO:0007669"/>
    <property type="project" value="TreeGrafter"/>
</dbReference>
<feature type="site" description="Important for activity" evidence="8">
    <location>
        <position position="163"/>
    </location>
</feature>
<dbReference type="Pfam" id="PF01488">
    <property type="entry name" value="Shikimate_DH"/>
    <property type="match status" value="1"/>
</dbReference>
<proteinExistence type="inferred from homology"/>
<feature type="compositionally biased region" description="Low complexity" evidence="11">
    <location>
        <begin position="31"/>
        <end position="57"/>
    </location>
</feature>
<dbReference type="Pfam" id="PF05201">
    <property type="entry name" value="GlutR_N"/>
    <property type="match status" value="1"/>
</dbReference>
<dbReference type="InterPro" id="IPR015895">
    <property type="entry name" value="4pyrrol_synth_GluRdtase_N"/>
</dbReference>
<evidence type="ECO:0000256" key="9">
    <source>
        <dbReference type="RuleBase" id="RU000584"/>
    </source>
</evidence>
<dbReference type="NCBIfam" id="TIGR01035">
    <property type="entry name" value="hemA"/>
    <property type="match status" value="1"/>
</dbReference>
<dbReference type="GO" id="GO:0050661">
    <property type="term" value="F:NADP binding"/>
    <property type="evidence" value="ECO:0007669"/>
    <property type="project" value="InterPro"/>
</dbReference>
<evidence type="ECO:0000256" key="1">
    <source>
        <dbReference type="ARBA" id="ARBA00005059"/>
    </source>
</evidence>
<dbReference type="PROSITE" id="PS00747">
    <property type="entry name" value="GLUTR"/>
    <property type="match status" value="1"/>
</dbReference>
<name>A0A1I1IHK3_NATHA</name>
<evidence type="ECO:0000256" key="5">
    <source>
        <dbReference type="ARBA" id="ARBA00023002"/>
    </source>
</evidence>
<dbReference type="PANTHER" id="PTHR43013">
    <property type="entry name" value="GLUTAMYL-TRNA REDUCTASE"/>
    <property type="match status" value="1"/>
</dbReference>
<evidence type="ECO:0000313" key="15">
    <source>
        <dbReference type="EMBL" id="SFC35754.1"/>
    </source>
</evidence>
<evidence type="ECO:0000256" key="11">
    <source>
        <dbReference type="SAM" id="MobiDB-lite"/>
    </source>
</evidence>
<evidence type="ECO:0000256" key="2">
    <source>
        <dbReference type="ARBA" id="ARBA00005916"/>
    </source>
</evidence>
<dbReference type="AlphaFoldDB" id="A0A1I1IHK3"/>
<evidence type="ECO:0000256" key="4">
    <source>
        <dbReference type="ARBA" id="ARBA00022857"/>
    </source>
</evidence>
<keyword evidence="10" id="KW-0175">Coiled coil</keyword>
<evidence type="ECO:0000256" key="3">
    <source>
        <dbReference type="ARBA" id="ARBA00012970"/>
    </source>
</evidence>
<feature type="region of interest" description="Disordered" evidence="11">
    <location>
        <begin position="1"/>
        <end position="67"/>
    </location>
</feature>
<reference evidence="16" key="1">
    <citation type="submission" date="2016-10" db="EMBL/GenBank/DDBJ databases">
        <authorList>
            <person name="Varghese N."/>
            <person name="Submissions S."/>
        </authorList>
    </citation>
    <scope>NUCLEOTIDE SEQUENCE [LARGE SCALE GENOMIC DNA]</scope>
    <source>
        <strain evidence="16">DSM 13078</strain>
    </source>
</reference>
<keyword evidence="4 8" id="KW-0521">NADP</keyword>
<dbReference type="HAMAP" id="MF_00087">
    <property type="entry name" value="Glu_tRNA_reductase"/>
    <property type="match status" value="1"/>
</dbReference>
<dbReference type="EC" id="1.2.1.70" evidence="3 8"/>